<protein>
    <submittedName>
        <fullName evidence="8">Putative MFS family arabinose efflux permease</fullName>
    </submittedName>
</protein>
<evidence type="ECO:0000313" key="8">
    <source>
        <dbReference type="EMBL" id="PTQ59804.1"/>
    </source>
</evidence>
<dbReference type="GO" id="GO:0022857">
    <property type="term" value="F:transmembrane transporter activity"/>
    <property type="evidence" value="ECO:0007669"/>
    <property type="project" value="InterPro"/>
</dbReference>
<dbReference type="InterPro" id="IPR011701">
    <property type="entry name" value="MFS"/>
</dbReference>
<name>A0A2T5GKG2_9SPHN</name>
<dbReference type="EMBL" id="QAOG01000004">
    <property type="protein sequence ID" value="PTQ59804.1"/>
    <property type="molecule type" value="Genomic_DNA"/>
</dbReference>
<keyword evidence="9" id="KW-1185">Reference proteome</keyword>
<feature type="transmembrane region" description="Helical" evidence="6">
    <location>
        <begin position="149"/>
        <end position="172"/>
    </location>
</feature>
<dbReference type="PANTHER" id="PTHR23505:SF79">
    <property type="entry name" value="PROTEIN SPINSTER"/>
    <property type="match status" value="1"/>
</dbReference>
<dbReference type="Proteomes" id="UP000244189">
    <property type="component" value="Unassembled WGS sequence"/>
</dbReference>
<dbReference type="AlphaFoldDB" id="A0A2T5GKG2"/>
<sequence>MAIAYQSHPEIADTLAMKRRGLTLALLTFTYFFSYMDRQILAILLERIKADLVLTDTQLGLLSGLVFAIFYATLGIPVARLADRTNRRNIIAASLTVWSAMTALCGLAQNFTQLMLFRIGVGIGEAGSSPPSHSIIADLYPPEKRASAMAVYSLGVVLGAGFGTLIGGVVAHSYGWRIAMMTVGLPGIVLAILVRLFMVEPRRGLSDAARAAEATPMPSVGQGFASMWASAPARHLVVGVTLTSMIGYALTGWGPSYMQRSLGVSMLDISRYIALPGALFGAVSALAGGKIADMLAKRHGLHVQAWVVLAMKGLSLPFALAFYLIDAPAIAIGSYFVSLIFANSYLGPSFALIQHLAPLQIRAMWAAITLLVINLIGLGLGPTMVGWLSDLLKPGFGEDSLRYALVIIALMTPWALFHYWRAGVLLKRAEDAVR</sequence>
<feature type="transmembrane region" description="Helical" evidence="6">
    <location>
        <begin position="331"/>
        <end position="353"/>
    </location>
</feature>
<evidence type="ECO:0000256" key="5">
    <source>
        <dbReference type="ARBA" id="ARBA00023136"/>
    </source>
</evidence>
<keyword evidence="5 6" id="KW-0472">Membrane</keyword>
<evidence type="ECO:0000256" key="4">
    <source>
        <dbReference type="ARBA" id="ARBA00022989"/>
    </source>
</evidence>
<comment type="caution">
    <text evidence="8">The sequence shown here is derived from an EMBL/GenBank/DDBJ whole genome shotgun (WGS) entry which is preliminary data.</text>
</comment>
<dbReference type="RefSeq" id="WP_244185296.1">
    <property type="nucleotide sequence ID" value="NZ_JASPFP010000001.1"/>
</dbReference>
<feature type="transmembrane region" description="Helical" evidence="6">
    <location>
        <begin position="59"/>
        <end position="78"/>
    </location>
</feature>
<evidence type="ECO:0000256" key="6">
    <source>
        <dbReference type="SAM" id="Phobius"/>
    </source>
</evidence>
<dbReference type="PROSITE" id="PS50850">
    <property type="entry name" value="MFS"/>
    <property type="match status" value="1"/>
</dbReference>
<evidence type="ECO:0000256" key="3">
    <source>
        <dbReference type="ARBA" id="ARBA00022692"/>
    </source>
</evidence>
<comment type="subcellular location">
    <subcellularLocation>
        <location evidence="1">Membrane</location>
        <topology evidence="1">Multi-pass membrane protein</topology>
    </subcellularLocation>
</comment>
<dbReference type="PANTHER" id="PTHR23505">
    <property type="entry name" value="SPINSTER"/>
    <property type="match status" value="1"/>
</dbReference>
<gene>
    <name evidence="8" type="ORF">C8J26_2657</name>
</gene>
<evidence type="ECO:0000259" key="7">
    <source>
        <dbReference type="PROSITE" id="PS50850"/>
    </source>
</evidence>
<dbReference type="SUPFAM" id="SSF103473">
    <property type="entry name" value="MFS general substrate transporter"/>
    <property type="match status" value="1"/>
</dbReference>
<keyword evidence="3 6" id="KW-0812">Transmembrane</keyword>
<dbReference type="GO" id="GO:0016020">
    <property type="term" value="C:membrane"/>
    <property type="evidence" value="ECO:0007669"/>
    <property type="project" value="UniProtKB-SubCell"/>
</dbReference>
<proteinExistence type="predicted"/>
<evidence type="ECO:0000256" key="1">
    <source>
        <dbReference type="ARBA" id="ARBA00004141"/>
    </source>
</evidence>
<dbReference type="CDD" id="cd17328">
    <property type="entry name" value="MFS_spinster_like"/>
    <property type="match status" value="1"/>
</dbReference>
<feature type="transmembrane region" description="Helical" evidence="6">
    <location>
        <begin position="20"/>
        <end position="38"/>
    </location>
</feature>
<keyword evidence="2" id="KW-0813">Transport</keyword>
<dbReference type="InterPro" id="IPR044770">
    <property type="entry name" value="MFS_spinster-like"/>
</dbReference>
<evidence type="ECO:0000256" key="2">
    <source>
        <dbReference type="ARBA" id="ARBA00022448"/>
    </source>
</evidence>
<feature type="transmembrane region" description="Helical" evidence="6">
    <location>
        <begin position="303"/>
        <end position="325"/>
    </location>
</feature>
<feature type="transmembrane region" description="Helical" evidence="6">
    <location>
        <begin position="365"/>
        <end position="388"/>
    </location>
</feature>
<evidence type="ECO:0000313" key="9">
    <source>
        <dbReference type="Proteomes" id="UP000244189"/>
    </source>
</evidence>
<dbReference type="InterPro" id="IPR020846">
    <property type="entry name" value="MFS_dom"/>
</dbReference>
<keyword evidence="4 6" id="KW-1133">Transmembrane helix</keyword>
<reference evidence="8 9" key="1">
    <citation type="submission" date="2018-04" db="EMBL/GenBank/DDBJ databases">
        <title>Genomic Encyclopedia of Type Strains, Phase III (KMG-III): the genomes of soil and plant-associated and newly described type strains.</title>
        <authorList>
            <person name="Whitman W."/>
        </authorList>
    </citation>
    <scope>NUCLEOTIDE SEQUENCE [LARGE SCALE GENOMIC DNA]</scope>
    <source>
        <strain evidence="8 9">MA101b</strain>
    </source>
</reference>
<feature type="transmembrane region" description="Helical" evidence="6">
    <location>
        <begin position="273"/>
        <end position="291"/>
    </location>
</feature>
<dbReference type="InterPro" id="IPR036259">
    <property type="entry name" value="MFS_trans_sf"/>
</dbReference>
<dbReference type="Gene3D" id="1.20.1250.20">
    <property type="entry name" value="MFS general substrate transporter like domains"/>
    <property type="match status" value="1"/>
</dbReference>
<feature type="transmembrane region" description="Helical" evidence="6">
    <location>
        <begin position="178"/>
        <end position="198"/>
    </location>
</feature>
<feature type="transmembrane region" description="Helical" evidence="6">
    <location>
        <begin position="236"/>
        <end position="253"/>
    </location>
</feature>
<dbReference type="PRINTS" id="PR01036">
    <property type="entry name" value="TCRTETB"/>
</dbReference>
<feature type="transmembrane region" description="Helical" evidence="6">
    <location>
        <begin position="400"/>
        <end position="420"/>
    </location>
</feature>
<accession>A0A2T5GKG2</accession>
<organism evidence="8 9">
    <name type="scientific">Sphingomonas aurantiaca</name>
    <dbReference type="NCBI Taxonomy" id="185949"/>
    <lineage>
        <taxon>Bacteria</taxon>
        <taxon>Pseudomonadati</taxon>
        <taxon>Pseudomonadota</taxon>
        <taxon>Alphaproteobacteria</taxon>
        <taxon>Sphingomonadales</taxon>
        <taxon>Sphingomonadaceae</taxon>
        <taxon>Sphingomonas</taxon>
    </lineage>
</organism>
<feature type="domain" description="Major facilitator superfamily (MFS) profile" evidence="7">
    <location>
        <begin position="23"/>
        <end position="421"/>
    </location>
</feature>
<dbReference type="Pfam" id="PF07690">
    <property type="entry name" value="MFS_1"/>
    <property type="match status" value="1"/>
</dbReference>